<feature type="domain" description="Cupin type-2" evidence="1">
    <location>
        <begin position="83"/>
        <end position="158"/>
    </location>
</feature>
<organism evidence="2 3">
    <name type="scientific">Robertmurraya beringensis</name>
    <dbReference type="NCBI Taxonomy" id="641660"/>
    <lineage>
        <taxon>Bacteria</taxon>
        <taxon>Bacillati</taxon>
        <taxon>Bacillota</taxon>
        <taxon>Bacilli</taxon>
        <taxon>Bacillales</taxon>
        <taxon>Bacillaceae</taxon>
        <taxon>Robertmurraya</taxon>
    </lineage>
</organism>
<dbReference type="RefSeq" id="WP_340902267.1">
    <property type="nucleotide sequence ID" value="NZ_JBHLUU010000006.1"/>
</dbReference>
<keyword evidence="3" id="KW-1185">Reference proteome</keyword>
<gene>
    <name evidence="2" type="ORF">ACFFHF_00935</name>
</gene>
<proteinExistence type="predicted"/>
<dbReference type="EMBL" id="JBHLUU010000006">
    <property type="protein sequence ID" value="MFC0473907.1"/>
    <property type="molecule type" value="Genomic_DNA"/>
</dbReference>
<evidence type="ECO:0000313" key="2">
    <source>
        <dbReference type="EMBL" id="MFC0473907.1"/>
    </source>
</evidence>
<dbReference type="PANTHER" id="PTHR43346:SF1">
    <property type="entry name" value="QUERCETIN 2,3-DIOXYGENASE-RELATED"/>
    <property type="match status" value="1"/>
</dbReference>
<dbReference type="Pfam" id="PF07883">
    <property type="entry name" value="Cupin_2"/>
    <property type="match status" value="1"/>
</dbReference>
<sequence length="182" mass="21528">MNYVTYGYPYHYYHHHHHHHPYYTHVPMPYYYWGYHYPHMEREVRQFTDQGKQPFVININEATKQNNNFRTAIWTGTYLQLTLMSLQPGEDIGLEIHPDVDQFLRVEQGDGIVQMGKNRNQLDFVRQITDDSAIFVPAGYWHNLTNTGNIPLKLYSIYAPPNHPFGTVHKTKADAMEAEHEH</sequence>
<dbReference type="PANTHER" id="PTHR43346">
    <property type="entry name" value="LIGAND BINDING DOMAIN PROTEIN, PUTATIVE (AFU_ORTHOLOGUE AFUA_6G14370)-RELATED"/>
    <property type="match status" value="1"/>
</dbReference>
<dbReference type="InterPro" id="IPR013096">
    <property type="entry name" value="Cupin_2"/>
</dbReference>
<dbReference type="InterPro" id="IPR011051">
    <property type="entry name" value="RmlC_Cupin_sf"/>
</dbReference>
<dbReference type="SUPFAM" id="SSF51182">
    <property type="entry name" value="RmlC-like cupins"/>
    <property type="match status" value="1"/>
</dbReference>
<evidence type="ECO:0000259" key="1">
    <source>
        <dbReference type="Pfam" id="PF07883"/>
    </source>
</evidence>
<dbReference type="Gene3D" id="2.60.120.10">
    <property type="entry name" value="Jelly Rolls"/>
    <property type="match status" value="1"/>
</dbReference>
<accession>A0ABV6KKR7</accession>
<evidence type="ECO:0000313" key="3">
    <source>
        <dbReference type="Proteomes" id="UP001589738"/>
    </source>
</evidence>
<dbReference type="CDD" id="cd02223">
    <property type="entry name" value="cupin_Bh2720-like"/>
    <property type="match status" value="1"/>
</dbReference>
<dbReference type="InterPro" id="IPR052538">
    <property type="entry name" value="Flavonoid_dioxygenase-like"/>
</dbReference>
<reference evidence="2 3" key="1">
    <citation type="submission" date="2024-09" db="EMBL/GenBank/DDBJ databases">
        <authorList>
            <person name="Sun Q."/>
            <person name="Mori K."/>
        </authorList>
    </citation>
    <scope>NUCLEOTIDE SEQUENCE [LARGE SCALE GENOMIC DNA]</scope>
    <source>
        <strain evidence="2 3">CGMCC 1.9126</strain>
    </source>
</reference>
<name>A0ABV6KKR7_9BACI</name>
<protein>
    <submittedName>
        <fullName evidence="2">Cupin domain-containing protein</fullName>
    </submittedName>
</protein>
<dbReference type="InterPro" id="IPR014710">
    <property type="entry name" value="RmlC-like_jellyroll"/>
</dbReference>
<dbReference type="Proteomes" id="UP001589738">
    <property type="component" value="Unassembled WGS sequence"/>
</dbReference>
<comment type="caution">
    <text evidence="2">The sequence shown here is derived from an EMBL/GenBank/DDBJ whole genome shotgun (WGS) entry which is preliminary data.</text>
</comment>